<gene>
    <name evidence="1" type="primary">106088099</name>
</gene>
<evidence type="ECO:0008006" key="3">
    <source>
        <dbReference type="Google" id="ProtNLM"/>
    </source>
</evidence>
<dbReference type="VEuPathDB" id="VectorBase:SCAU002509"/>
<dbReference type="Proteomes" id="UP000095300">
    <property type="component" value="Unassembled WGS sequence"/>
</dbReference>
<dbReference type="InterPro" id="IPR010512">
    <property type="entry name" value="DUF1091"/>
</dbReference>
<dbReference type="PANTHER" id="PTHR20898">
    <property type="entry name" value="DAEDALUS ON 3-RELATED-RELATED"/>
    <property type="match status" value="1"/>
</dbReference>
<dbReference type="Pfam" id="PF06477">
    <property type="entry name" value="DUF1091"/>
    <property type="match status" value="1"/>
</dbReference>
<evidence type="ECO:0000313" key="2">
    <source>
        <dbReference type="Proteomes" id="UP000095300"/>
    </source>
</evidence>
<dbReference type="KEGG" id="scac:106088099"/>
<keyword evidence="2" id="KW-1185">Reference proteome</keyword>
<dbReference type="AlphaFoldDB" id="A0A1I8NW07"/>
<dbReference type="EnsemblMetazoa" id="SCAU002509-RA">
    <property type="protein sequence ID" value="SCAU002509-PA"/>
    <property type="gene ID" value="SCAU002509"/>
</dbReference>
<name>A0A1I8NW07_STOCA</name>
<proteinExistence type="predicted"/>
<reference evidence="1" key="1">
    <citation type="submission" date="2020-05" db="UniProtKB">
        <authorList>
            <consortium name="EnsemblMetazoa"/>
        </authorList>
    </citation>
    <scope>IDENTIFICATION</scope>
    <source>
        <strain evidence="1">USDA</strain>
    </source>
</reference>
<dbReference type="SMART" id="SM00697">
    <property type="entry name" value="DM8"/>
    <property type="match status" value="1"/>
</dbReference>
<evidence type="ECO:0000313" key="1">
    <source>
        <dbReference type="EnsemblMetazoa" id="SCAU002509-PA"/>
    </source>
</evidence>
<protein>
    <recommendedName>
        <fullName evidence="3">MD-2-related lipid-recognition domain-containing protein</fullName>
    </recommendedName>
</protein>
<dbReference type="PANTHER" id="PTHR20898:SF0">
    <property type="entry name" value="DAEDALUS ON 3-RELATED"/>
    <property type="match status" value="1"/>
</dbReference>
<sequence length="122" mass="14173">MNVYYRVDSKPITNASLKLSISKRGGATQKALYQYKVDACEFMRNTRRNPLADIFYTFFELRKYSNLNHTCPFNHDLIINRCRLNVQPLSILPIAPGDYKILTVWYKDEKPAANIDVVIKVN</sequence>
<organism evidence="1 2">
    <name type="scientific">Stomoxys calcitrans</name>
    <name type="common">Stable fly</name>
    <name type="synonym">Conops calcitrans</name>
    <dbReference type="NCBI Taxonomy" id="35570"/>
    <lineage>
        <taxon>Eukaryota</taxon>
        <taxon>Metazoa</taxon>
        <taxon>Ecdysozoa</taxon>
        <taxon>Arthropoda</taxon>
        <taxon>Hexapoda</taxon>
        <taxon>Insecta</taxon>
        <taxon>Pterygota</taxon>
        <taxon>Neoptera</taxon>
        <taxon>Endopterygota</taxon>
        <taxon>Diptera</taxon>
        <taxon>Brachycera</taxon>
        <taxon>Muscomorpha</taxon>
        <taxon>Muscoidea</taxon>
        <taxon>Muscidae</taxon>
        <taxon>Stomoxys</taxon>
    </lineage>
</organism>
<dbReference type="OrthoDB" id="8022954at2759"/>
<accession>A0A1I8NW07</accession>